<feature type="short sequence motif" description="Histidine triad motif" evidence="1">
    <location>
        <begin position="88"/>
        <end position="92"/>
    </location>
</feature>
<evidence type="ECO:0000256" key="1">
    <source>
        <dbReference type="PROSITE-ProRule" id="PRU00464"/>
    </source>
</evidence>
<sequence>MPCELCAPSAFPELYRDDRLTVVLVTSEPDYPGFCRVIWHDHVREMTDLSPSDRAHLMDWVWRVEAALRTELSPDKINLASLGNVVPHLHWHVIARFAGDAHFPAPIWAARQRDGHVPPTDDLVRRLRRHLTA</sequence>
<dbReference type="Proteomes" id="UP000243535">
    <property type="component" value="Unassembled WGS sequence"/>
</dbReference>
<dbReference type="SUPFAM" id="SSF54197">
    <property type="entry name" value="HIT-like"/>
    <property type="match status" value="1"/>
</dbReference>
<dbReference type="EMBL" id="CYHA01000003">
    <property type="protein sequence ID" value="CUA83781.1"/>
    <property type="molecule type" value="Genomic_DNA"/>
</dbReference>
<name>A0A0K6GYG8_9NEIS</name>
<dbReference type="InterPro" id="IPR011146">
    <property type="entry name" value="HIT-like"/>
</dbReference>
<dbReference type="GO" id="GO:0016787">
    <property type="term" value="F:hydrolase activity"/>
    <property type="evidence" value="ECO:0007669"/>
    <property type="project" value="UniProtKB-KW"/>
</dbReference>
<dbReference type="Pfam" id="PF01230">
    <property type="entry name" value="HIT"/>
    <property type="match status" value="1"/>
</dbReference>
<evidence type="ECO:0000313" key="4">
    <source>
        <dbReference type="Proteomes" id="UP000243535"/>
    </source>
</evidence>
<dbReference type="OrthoDB" id="9799145at2"/>
<keyword evidence="3" id="KW-0378">Hydrolase</keyword>
<dbReference type="Gene3D" id="3.30.428.10">
    <property type="entry name" value="HIT-like"/>
    <property type="match status" value="1"/>
</dbReference>
<protein>
    <submittedName>
        <fullName evidence="3">Diadenosine tetraphosphate (Ap4A) hydrolase or other HIT family hydrolase</fullName>
    </submittedName>
</protein>
<accession>A0A0K6GYG8</accession>
<organism evidence="3 4">
    <name type="scientific">Gulbenkiania indica</name>
    <dbReference type="NCBI Taxonomy" id="375574"/>
    <lineage>
        <taxon>Bacteria</taxon>
        <taxon>Pseudomonadati</taxon>
        <taxon>Pseudomonadota</taxon>
        <taxon>Betaproteobacteria</taxon>
        <taxon>Neisseriales</taxon>
        <taxon>Chromobacteriaceae</taxon>
        <taxon>Gulbenkiania</taxon>
    </lineage>
</organism>
<proteinExistence type="predicted"/>
<reference evidence="4" key="1">
    <citation type="submission" date="2015-08" db="EMBL/GenBank/DDBJ databases">
        <authorList>
            <person name="Varghese N."/>
        </authorList>
    </citation>
    <scope>NUCLEOTIDE SEQUENCE [LARGE SCALE GENOMIC DNA]</scope>
    <source>
        <strain evidence="4">DSM 17901</strain>
    </source>
</reference>
<dbReference type="PROSITE" id="PS51084">
    <property type="entry name" value="HIT_2"/>
    <property type="match status" value="1"/>
</dbReference>
<gene>
    <name evidence="3" type="ORF">Ga0061063_1899</name>
</gene>
<keyword evidence="4" id="KW-1185">Reference proteome</keyword>
<evidence type="ECO:0000313" key="3">
    <source>
        <dbReference type="EMBL" id="CUA83781.1"/>
    </source>
</evidence>
<dbReference type="AlphaFoldDB" id="A0A0K6GYG8"/>
<dbReference type="STRING" id="375574.GCA_001418035_01691"/>
<evidence type="ECO:0000259" key="2">
    <source>
        <dbReference type="PROSITE" id="PS51084"/>
    </source>
</evidence>
<feature type="domain" description="HIT" evidence="2">
    <location>
        <begin position="1"/>
        <end position="103"/>
    </location>
</feature>
<dbReference type="InterPro" id="IPR036265">
    <property type="entry name" value="HIT-like_sf"/>
</dbReference>
<dbReference type="RefSeq" id="WP_055433994.1">
    <property type="nucleotide sequence ID" value="NZ_CYHA01000003.1"/>
</dbReference>